<reference evidence="7" key="2">
    <citation type="submission" date="2016-01" db="EMBL/GenBank/DDBJ databases">
        <title>Six Aerococcus type strain genome sequencing and assembly using PacBio and Illumina Hiseq.</title>
        <authorList>
            <person name="Carkaci D."/>
            <person name="Dargis R."/>
            <person name="Nielsen X.C."/>
            <person name="Skovgaard O."/>
            <person name="Fuursted K."/>
            <person name="Christensen J.J."/>
        </authorList>
    </citation>
    <scope>NUCLEOTIDE SEQUENCE [LARGE SCALE GENOMIC DNA]</scope>
    <source>
        <strain evidence="7">CCUG42038B</strain>
    </source>
</reference>
<dbReference type="InterPro" id="IPR017039">
    <property type="entry name" value="Virul_fac_BrkB"/>
</dbReference>
<dbReference type="GO" id="GO:0005886">
    <property type="term" value="C:plasma membrane"/>
    <property type="evidence" value="ECO:0007669"/>
    <property type="project" value="UniProtKB-SubCell"/>
</dbReference>
<gene>
    <name evidence="6" type="ORF">AWM75_08235</name>
</gene>
<organism evidence="6 7">
    <name type="scientific">Aerococcus urinaehominis</name>
    <dbReference type="NCBI Taxonomy" id="128944"/>
    <lineage>
        <taxon>Bacteria</taxon>
        <taxon>Bacillati</taxon>
        <taxon>Bacillota</taxon>
        <taxon>Bacilli</taxon>
        <taxon>Lactobacillales</taxon>
        <taxon>Aerococcaceae</taxon>
        <taxon>Aerococcus</taxon>
    </lineage>
</organism>
<dbReference type="Pfam" id="PF03631">
    <property type="entry name" value="Virul_fac_BrkB"/>
    <property type="match status" value="1"/>
</dbReference>
<dbReference type="NCBIfam" id="TIGR00765">
    <property type="entry name" value="yihY_not_rbn"/>
    <property type="match status" value="1"/>
</dbReference>
<keyword evidence="3" id="KW-0812">Transmembrane</keyword>
<proteinExistence type="predicted"/>
<keyword evidence="4" id="KW-1133">Transmembrane helix</keyword>
<evidence type="ECO:0000256" key="5">
    <source>
        <dbReference type="ARBA" id="ARBA00023136"/>
    </source>
</evidence>
<sequence length="326" mass="36343">MKKFKEEYLPIFQHSIQAADIGGSAAQMAYYMLLALFPVLLLVANIIPLLPFNRGEVLGMITMVLPQEIQPIIMPILLDFLTNPSAGAISITFIVSIWSASKAFNSAQKIMNKVYDVEDAPNVILNRLISFLLTIALVVAVGLLSIIFVFGGTIIDGLSNVLPIMAEFRSLVTTWTWPLLLLLVGITFIYIYQFVPRHHMAVKYQLPGALLASLGMLALSGLFSIYMTYFGGSFGSGTIGTFIILMFYLYLISILFIVGGVANVIGYRLSNRQEFYDQLPTYRQSRSANFPNLRDLTVAEAGLTRQSADVRFTTNRQFSREERGDY</sequence>
<dbReference type="Proteomes" id="UP000062260">
    <property type="component" value="Chromosome"/>
</dbReference>
<evidence type="ECO:0000256" key="4">
    <source>
        <dbReference type="ARBA" id="ARBA00022989"/>
    </source>
</evidence>
<dbReference type="AlphaFoldDB" id="A0A0X8FMD0"/>
<dbReference type="RefSeq" id="WP_067980706.1">
    <property type="nucleotide sequence ID" value="NZ_CP014163.1"/>
</dbReference>
<evidence type="ECO:0000313" key="6">
    <source>
        <dbReference type="EMBL" id="AMB99959.1"/>
    </source>
</evidence>
<dbReference type="PANTHER" id="PTHR30213">
    <property type="entry name" value="INNER MEMBRANE PROTEIN YHJD"/>
    <property type="match status" value="1"/>
</dbReference>
<keyword evidence="2" id="KW-1003">Cell membrane</keyword>
<evidence type="ECO:0000313" key="7">
    <source>
        <dbReference type="Proteomes" id="UP000062260"/>
    </source>
</evidence>
<protein>
    <submittedName>
        <fullName evidence="6">Uncharacterized protein</fullName>
    </submittedName>
</protein>
<keyword evidence="7" id="KW-1185">Reference proteome</keyword>
<dbReference type="OrthoDB" id="9775903at2"/>
<reference evidence="6 7" key="1">
    <citation type="journal article" date="2016" name="Genome Announc.">
        <title>Complete Genome Sequences of Aerococcus christensenii CCUG 28831T, Aerococcus sanguinicola CCUG 43001T, Aerococcus urinae CCUG 36881T, Aerococcus urinaeequi CCUG 28094T, Aerococcus urinaehominis CCUG 42038 BT, and Aerococcus viridans CCUG 4311T.</title>
        <authorList>
            <person name="Carkaci D."/>
            <person name="Dargis R."/>
            <person name="Nielsen X.C."/>
            <person name="Skovgaard O."/>
            <person name="Fuursted K."/>
            <person name="Christensen J.J."/>
        </authorList>
    </citation>
    <scope>NUCLEOTIDE SEQUENCE [LARGE SCALE GENOMIC DNA]</scope>
    <source>
        <strain evidence="6 7">CCUG42038B</strain>
    </source>
</reference>
<keyword evidence="5" id="KW-0472">Membrane</keyword>
<dbReference type="STRING" id="128944.AWM75_08235"/>
<dbReference type="KEGG" id="auh:AWM75_08235"/>
<evidence type="ECO:0000256" key="2">
    <source>
        <dbReference type="ARBA" id="ARBA00022475"/>
    </source>
</evidence>
<evidence type="ECO:0000256" key="1">
    <source>
        <dbReference type="ARBA" id="ARBA00004651"/>
    </source>
</evidence>
<evidence type="ECO:0000256" key="3">
    <source>
        <dbReference type="ARBA" id="ARBA00022692"/>
    </source>
</evidence>
<name>A0A0X8FMD0_9LACT</name>
<dbReference type="PANTHER" id="PTHR30213:SF0">
    <property type="entry name" value="UPF0761 MEMBRANE PROTEIN YIHY"/>
    <property type="match status" value="1"/>
</dbReference>
<dbReference type="EMBL" id="CP014163">
    <property type="protein sequence ID" value="AMB99959.1"/>
    <property type="molecule type" value="Genomic_DNA"/>
</dbReference>
<comment type="subcellular location">
    <subcellularLocation>
        <location evidence="1">Cell membrane</location>
        <topology evidence="1">Multi-pass membrane protein</topology>
    </subcellularLocation>
</comment>
<accession>A0A0X8FMD0</accession>